<dbReference type="EMBL" id="PZFK01000032">
    <property type="protein sequence ID" value="PTI28233.1"/>
    <property type="molecule type" value="Genomic_DNA"/>
</dbReference>
<evidence type="ECO:0000313" key="4">
    <source>
        <dbReference type="Proteomes" id="UP000627155"/>
    </source>
</evidence>
<keyword evidence="4" id="KW-1185">Reference proteome</keyword>
<dbReference type="SUPFAM" id="SSF56529">
    <property type="entry name" value="FAH"/>
    <property type="match status" value="1"/>
</dbReference>
<dbReference type="Proteomes" id="UP000627155">
    <property type="component" value="Chromosome"/>
</dbReference>
<evidence type="ECO:0000313" key="1">
    <source>
        <dbReference type="EMBL" id="PTI28233.1"/>
    </source>
</evidence>
<dbReference type="InterPro" id="IPR036663">
    <property type="entry name" value="Fumarylacetoacetase_C_sf"/>
</dbReference>
<dbReference type="EMBL" id="CP069486">
    <property type="protein sequence ID" value="QRO85786.1"/>
    <property type="molecule type" value="Genomic_DNA"/>
</dbReference>
<proteinExistence type="predicted"/>
<dbReference type="STRING" id="1167632.GCA_000286335_01784"/>
<reference evidence="1 3" key="1">
    <citation type="journal article" date="2016" name="Front. Microbiol.">
        <title>Comprehensive Phylogenetic Analysis of Bovine Non-aureus Staphylococci Species Based on Whole-Genome Sequencing.</title>
        <authorList>
            <person name="Naushad S."/>
            <person name="Barkema H.W."/>
            <person name="Luby C."/>
            <person name="Condas L.A."/>
            <person name="Nobrega D.B."/>
            <person name="Carson D.A."/>
            <person name="De Buck J."/>
        </authorList>
    </citation>
    <scope>NUCLEOTIDE SEQUENCE [LARGE SCALE GENOMIC DNA]</scope>
    <source>
        <strain evidence="1 3">SNUC 2204</strain>
    </source>
</reference>
<dbReference type="RefSeq" id="WP_107536941.1">
    <property type="nucleotide sequence ID" value="NZ_BMDF01000008.1"/>
</dbReference>
<dbReference type="PANTHER" id="PTHR30143:SF0">
    <property type="entry name" value="2-KETO-4-PENTENOATE HYDRATASE"/>
    <property type="match status" value="1"/>
</dbReference>
<dbReference type="GeneID" id="64117896"/>
<dbReference type="AlphaFoldDB" id="A0A2T4PQX1"/>
<dbReference type="OrthoDB" id="9792137at2"/>
<protein>
    <submittedName>
        <fullName evidence="1">Hydratase</fullName>
    </submittedName>
</protein>
<name>A0A2T4PQX1_9STAP</name>
<accession>A0A2T4PQX1</accession>
<dbReference type="GO" id="GO:0008684">
    <property type="term" value="F:2-oxopent-4-enoate hydratase activity"/>
    <property type="evidence" value="ECO:0007669"/>
    <property type="project" value="TreeGrafter"/>
</dbReference>
<sequence>MEQSLNKWVSQFYEAYENKSIIPNGILPSNITEYAAYDIQEGVLQRKEETEIHKGYKISLTSQETRNIFSSATPLYGAMGETTIFGPRIYLNDLNEPLAELELVFIVQEELTEEDSLEDIMNKCLIAPGVEIPDSRFSNWFPNLTVTEIIADSAVSGGIIYGEPKKLTYEDIDNIKGTLLLDGNEIASGYSTEVEGHPAKAVQWLISKIKEYNRSLTPGMFVSSGTFILPKPLTKGVYKAEYENVGDIEFTVE</sequence>
<reference evidence="1" key="2">
    <citation type="submission" date="2018-03" db="EMBL/GenBank/DDBJ databases">
        <authorList>
            <person name="Keele B.F."/>
        </authorList>
    </citation>
    <scope>NUCLEOTIDE SEQUENCE</scope>
    <source>
        <strain evidence="1">SNUC 2204</strain>
    </source>
</reference>
<dbReference type="InterPro" id="IPR050772">
    <property type="entry name" value="Hydratase-Decarb/MhpD_sf"/>
</dbReference>
<dbReference type="Proteomes" id="UP000241209">
    <property type="component" value="Unassembled WGS sequence"/>
</dbReference>
<reference evidence="2 4" key="3">
    <citation type="submission" date="2021-02" db="EMBL/GenBank/DDBJ databases">
        <title>FDA dAtabase for Regulatory Grade micrObial Sequences (FDA-ARGOS): Supporting development and validation of Infectious Disease Dx tests.</title>
        <authorList>
            <person name="Sproer C."/>
            <person name="Gronow S."/>
            <person name="Severitt S."/>
            <person name="Schroder I."/>
            <person name="Tallon L."/>
            <person name="Sadzewicz L."/>
            <person name="Zhao X."/>
            <person name="Boylan J."/>
            <person name="Ott S."/>
            <person name="Bowen H."/>
            <person name="Vavikolanu K."/>
            <person name="Mehta A."/>
            <person name="Aluvathingal J."/>
            <person name="Nadendla S."/>
            <person name="Lowell S."/>
            <person name="Myers T."/>
            <person name="Yan Y."/>
            <person name="Sichtig H."/>
        </authorList>
    </citation>
    <scope>NUCLEOTIDE SEQUENCE [LARGE SCALE GENOMIC DNA]</scope>
    <source>
        <strain evidence="2 4">FDAARGOS_1207</strain>
    </source>
</reference>
<dbReference type="PANTHER" id="PTHR30143">
    <property type="entry name" value="ACID HYDRATASE"/>
    <property type="match status" value="1"/>
</dbReference>
<dbReference type="Gene3D" id="3.90.850.10">
    <property type="entry name" value="Fumarylacetoacetase-like, C-terminal domain"/>
    <property type="match status" value="1"/>
</dbReference>
<organism evidence="1 3">
    <name type="scientific">Mammaliicoccus vitulinus</name>
    <dbReference type="NCBI Taxonomy" id="71237"/>
    <lineage>
        <taxon>Bacteria</taxon>
        <taxon>Bacillati</taxon>
        <taxon>Bacillota</taxon>
        <taxon>Bacilli</taxon>
        <taxon>Bacillales</taxon>
        <taxon>Staphylococcaceae</taxon>
        <taxon>Mammaliicoccus</taxon>
    </lineage>
</organism>
<evidence type="ECO:0000313" key="2">
    <source>
        <dbReference type="EMBL" id="QRO85786.1"/>
    </source>
</evidence>
<dbReference type="GO" id="GO:0005737">
    <property type="term" value="C:cytoplasm"/>
    <property type="evidence" value="ECO:0007669"/>
    <property type="project" value="TreeGrafter"/>
</dbReference>
<evidence type="ECO:0000313" key="3">
    <source>
        <dbReference type="Proteomes" id="UP000241209"/>
    </source>
</evidence>
<gene>
    <name evidence="1" type="ORF">BU072_12025</name>
    <name evidence="2" type="ORF">I6J37_03540</name>
</gene>